<organism evidence="1 2">
    <name type="scientific">Candidatus Uhrbacteria bacterium RIFCSPHIGHO2_12_FULL_60_25</name>
    <dbReference type="NCBI Taxonomy" id="1802399"/>
    <lineage>
        <taxon>Bacteria</taxon>
        <taxon>Candidatus Uhriibacteriota</taxon>
    </lineage>
</organism>
<proteinExistence type="predicted"/>
<comment type="caution">
    <text evidence="1">The sequence shown here is derived from an EMBL/GenBank/DDBJ whole genome shotgun (WGS) entry which is preliminary data.</text>
</comment>
<dbReference type="Proteomes" id="UP000176603">
    <property type="component" value="Unassembled WGS sequence"/>
</dbReference>
<reference evidence="1 2" key="1">
    <citation type="journal article" date="2016" name="Nat. Commun.">
        <title>Thousands of microbial genomes shed light on interconnected biogeochemical processes in an aquifer system.</title>
        <authorList>
            <person name="Anantharaman K."/>
            <person name="Brown C.T."/>
            <person name="Hug L.A."/>
            <person name="Sharon I."/>
            <person name="Castelle C.J."/>
            <person name="Probst A.J."/>
            <person name="Thomas B.C."/>
            <person name="Singh A."/>
            <person name="Wilkins M.J."/>
            <person name="Karaoz U."/>
            <person name="Brodie E.L."/>
            <person name="Williams K.H."/>
            <person name="Hubbard S.S."/>
            <person name="Banfield J.F."/>
        </authorList>
    </citation>
    <scope>NUCLEOTIDE SEQUENCE [LARGE SCALE GENOMIC DNA]</scope>
</reference>
<name>A0A1F7UP81_9BACT</name>
<protein>
    <submittedName>
        <fullName evidence="1">Uncharacterized protein</fullName>
    </submittedName>
</protein>
<dbReference type="EMBL" id="MGEH01000007">
    <property type="protein sequence ID" value="OGL79507.1"/>
    <property type="molecule type" value="Genomic_DNA"/>
</dbReference>
<dbReference type="STRING" id="1802399.A3E39_00095"/>
<gene>
    <name evidence="1" type="ORF">A3E39_00095</name>
</gene>
<evidence type="ECO:0000313" key="2">
    <source>
        <dbReference type="Proteomes" id="UP000176603"/>
    </source>
</evidence>
<evidence type="ECO:0000313" key="1">
    <source>
        <dbReference type="EMBL" id="OGL79507.1"/>
    </source>
</evidence>
<accession>A0A1F7UP81</accession>
<dbReference type="AlphaFoldDB" id="A0A1F7UP81"/>
<sequence>MELKQRFLRVYSTLPLGVRKEIVTVLDDPTGPVSWEAAYIEVENDTEISKVILEKLEQLQLI</sequence>